<dbReference type="InterPro" id="IPR001910">
    <property type="entry name" value="Inosine/uridine_hydrolase_dom"/>
</dbReference>
<proteinExistence type="predicted"/>
<evidence type="ECO:0000259" key="3">
    <source>
        <dbReference type="Pfam" id="PF01156"/>
    </source>
</evidence>
<evidence type="ECO:0000256" key="2">
    <source>
        <dbReference type="ARBA" id="ARBA00023295"/>
    </source>
</evidence>
<feature type="domain" description="Inosine/uridine-preferring nucleoside hydrolase" evidence="3">
    <location>
        <begin position="4"/>
        <end position="292"/>
    </location>
</feature>
<dbReference type="EMBL" id="CP126970">
    <property type="protein sequence ID" value="WIM69461.1"/>
    <property type="molecule type" value="Genomic_DNA"/>
</dbReference>
<keyword evidence="5" id="KW-1185">Reference proteome</keyword>
<dbReference type="Proteomes" id="UP001238805">
    <property type="component" value="Chromosome"/>
</dbReference>
<protein>
    <submittedName>
        <fullName evidence="4">Nucleoside hydrolase</fullName>
    </submittedName>
</protein>
<name>A0ABY8VII0_9CORY</name>
<dbReference type="PANTHER" id="PTHR12304:SF4">
    <property type="entry name" value="URIDINE NUCLEOSIDASE"/>
    <property type="match status" value="1"/>
</dbReference>
<dbReference type="Pfam" id="PF01156">
    <property type="entry name" value="IU_nuc_hydro"/>
    <property type="match status" value="1"/>
</dbReference>
<evidence type="ECO:0000313" key="5">
    <source>
        <dbReference type="Proteomes" id="UP001238805"/>
    </source>
</evidence>
<organism evidence="4 5">
    <name type="scientific">Corynebacterium suedekumii</name>
    <dbReference type="NCBI Taxonomy" id="3049801"/>
    <lineage>
        <taxon>Bacteria</taxon>
        <taxon>Bacillati</taxon>
        <taxon>Actinomycetota</taxon>
        <taxon>Actinomycetes</taxon>
        <taxon>Mycobacteriales</taxon>
        <taxon>Corynebacteriaceae</taxon>
        <taxon>Corynebacterium</taxon>
    </lineage>
</organism>
<dbReference type="PANTHER" id="PTHR12304">
    <property type="entry name" value="INOSINE-URIDINE PREFERRING NUCLEOSIDE HYDROLASE"/>
    <property type="match status" value="1"/>
</dbReference>
<gene>
    <name evidence="4" type="ORF">QP029_09385</name>
</gene>
<keyword evidence="2" id="KW-0326">Glycosidase</keyword>
<accession>A0ABY8VII0</accession>
<evidence type="ECO:0000256" key="1">
    <source>
        <dbReference type="ARBA" id="ARBA00022801"/>
    </source>
</evidence>
<keyword evidence="1 4" id="KW-0378">Hydrolase</keyword>
<evidence type="ECO:0000313" key="4">
    <source>
        <dbReference type="EMBL" id="WIM69461.1"/>
    </source>
</evidence>
<dbReference type="GO" id="GO:0016787">
    <property type="term" value="F:hydrolase activity"/>
    <property type="evidence" value="ECO:0007669"/>
    <property type="project" value="UniProtKB-KW"/>
</dbReference>
<dbReference type="SUPFAM" id="SSF53590">
    <property type="entry name" value="Nucleoside hydrolase"/>
    <property type="match status" value="1"/>
</dbReference>
<sequence length="305" mass="32953">MTPVLIDCDPGIDDTLALLYLAALDHLGEIDLCGVTTTAGNTTATQAAGNARWVRDQLRIDAPVLPGQPVPLAVPLVTTPETHGPTGLGYLEVPAAPEDGTWPDLWVEAIEKHEDLHLIVTGPCTNLASFRQSHPEHHARLRNVTVMGGAVGYRGNTTPTAEWNFWVDPHAAADAFGHTPAPVTLCSLEVTEQFLIDPPRLEGLIADLGPAPIAGHLPEILRFYFEFHQAQGEGYQAQIHDLLTCMIALERVGYEHRGVRVDVDTRGERRGTSEETAGTSNTRLVTSADIDGAHAELTRAARALR</sequence>
<dbReference type="RefSeq" id="WP_284874055.1">
    <property type="nucleotide sequence ID" value="NZ_CP126970.1"/>
</dbReference>
<dbReference type="InterPro" id="IPR036452">
    <property type="entry name" value="Ribo_hydro-like"/>
</dbReference>
<dbReference type="InterPro" id="IPR023186">
    <property type="entry name" value="IUNH"/>
</dbReference>
<dbReference type="Gene3D" id="3.90.245.10">
    <property type="entry name" value="Ribonucleoside hydrolase-like"/>
    <property type="match status" value="1"/>
</dbReference>
<reference evidence="4 5" key="1">
    <citation type="submission" date="2023-05" db="EMBL/GenBank/DDBJ databases">
        <title>Corynebacterium suedekumii sp. nov. and Corynebacterium breve sp. nov. isolated from raw cow's milk.</title>
        <authorList>
            <person name="Baer M.K."/>
            <person name="Mehl L."/>
            <person name="Hellmuth R."/>
            <person name="Marke G."/>
            <person name="Lipski A."/>
        </authorList>
    </citation>
    <scope>NUCLEOTIDE SEQUENCE [LARGE SCALE GENOMIC DNA]</scope>
    <source>
        <strain evidence="4 5">LM112</strain>
    </source>
</reference>